<protein>
    <submittedName>
        <fullName evidence="1">Uncharacterized protein</fullName>
    </submittedName>
</protein>
<comment type="caution">
    <text evidence="1">The sequence shown here is derived from an EMBL/GenBank/DDBJ whole genome shotgun (WGS) entry which is preliminary data.</text>
</comment>
<dbReference type="Proteomes" id="UP000070282">
    <property type="component" value="Unassembled WGS sequence"/>
</dbReference>
<evidence type="ECO:0000313" key="2">
    <source>
        <dbReference type="Proteomes" id="UP000070282"/>
    </source>
</evidence>
<dbReference type="PATRIC" id="fig|1306954.6.peg.2928"/>
<reference evidence="2" key="1">
    <citation type="submission" date="2015-12" db="EMBL/GenBank/DDBJ databases">
        <authorList>
            <person name="Lima A."/>
            <person name="Farahani Zayas N."/>
            <person name="Castro Da Silva M.A."/>
            <person name="Cabral A."/>
            <person name="Pessatti M.L."/>
        </authorList>
    </citation>
    <scope>NUCLEOTIDE SEQUENCE [LARGE SCALE GENOMIC DNA]</scope>
    <source>
        <strain evidence="2">LAMA 842</strain>
    </source>
</reference>
<organism evidence="1 2">
    <name type="scientific">Marinobacter excellens LAMA 842</name>
    <dbReference type="NCBI Taxonomy" id="1306954"/>
    <lineage>
        <taxon>Bacteria</taxon>
        <taxon>Pseudomonadati</taxon>
        <taxon>Pseudomonadota</taxon>
        <taxon>Gammaproteobacteria</taxon>
        <taxon>Pseudomonadales</taxon>
        <taxon>Marinobacteraceae</taxon>
        <taxon>Marinobacter</taxon>
    </lineage>
</organism>
<dbReference type="AlphaFoldDB" id="A0A137SES3"/>
<name>A0A137SES3_9GAMM</name>
<proteinExistence type="predicted"/>
<evidence type="ECO:0000313" key="1">
    <source>
        <dbReference type="EMBL" id="KXO10927.1"/>
    </source>
</evidence>
<dbReference type="EMBL" id="LOCO01000004">
    <property type="protein sequence ID" value="KXO10927.1"/>
    <property type="molecule type" value="Genomic_DNA"/>
</dbReference>
<gene>
    <name evidence="1" type="ORF">J122_1052</name>
</gene>
<keyword evidence="2" id="KW-1185">Reference proteome</keyword>
<sequence>MLSFLYNNFQCYHTKLNSLAPQQCIERRLPVAVISALATNNQTAINLISGV</sequence>
<accession>A0A137SES3</accession>